<sequence>MKLKMAEKSLFAYLLRSPWWVSILAACGIGLLGKIMFHGDYFSYALTLTLPFVVIAMIVAWRQKDVPSQSRVNDTVEAVIAMSWREFSALMEQAFRRDGFEVRRINGAADFLLTKEGRDSLVCCKRWKAASQGIEPLRALVAAQEAQEAREALYVSVIDLSDKARQFARDNRIALMLAPQLTRLLRLPKKSLPRTPIGTK</sequence>
<keyword evidence="4" id="KW-1185">Reference proteome</keyword>
<evidence type="ECO:0000256" key="1">
    <source>
        <dbReference type="SAM" id="Phobius"/>
    </source>
</evidence>
<keyword evidence="3" id="KW-0255">Endonuclease</keyword>
<keyword evidence="3" id="KW-0540">Nuclease</keyword>
<proteinExistence type="predicted"/>
<dbReference type="RefSeq" id="WP_418890800.1">
    <property type="nucleotide sequence ID" value="NZ_JBEUWX010000002.1"/>
</dbReference>
<dbReference type="InterPro" id="IPR011335">
    <property type="entry name" value="Restrct_endonuc-II-like"/>
</dbReference>
<feature type="domain" description="Restriction endonuclease type IV Mrr" evidence="2">
    <location>
        <begin position="81"/>
        <end position="185"/>
    </location>
</feature>
<accession>A0ABV4UDI0</accession>
<gene>
    <name evidence="3" type="ORF">ABCS64_04985</name>
</gene>
<evidence type="ECO:0000313" key="4">
    <source>
        <dbReference type="Proteomes" id="UP001574673"/>
    </source>
</evidence>
<name>A0ABV4UDI0_9RHOO</name>
<keyword evidence="1" id="KW-1133">Transmembrane helix</keyword>
<reference evidence="4" key="1">
    <citation type="submission" date="2024-06" db="EMBL/GenBank/DDBJ databases">
        <title>Radixoralia hellwigii gen. nov., sp nov., isolated from a root canal in the human oral cavity.</title>
        <authorList>
            <person name="Bartsch S."/>
            <person name="Wittmer A."/>
            <person name="Schulz A.-K."/>
            <person name="Neumann-Schaal M."/>
            <person name="Wolf J."/>
            <person name="Gronow S."/>
            <person name="Tennert C."/>
            <person name="Haecker G."/>
            <person name="Cieplik F."/>
            <person name="Al-Ahmad A."/>
        </authorList>
    </citation>
    <scope>NUCLEOTIDE SEQUENCE [LARGE SCALE GENOMIC DNA]</scope>
    <source>
        <strain evidence="4">Wk13</strain>
    </source>
</reference>
<dbReference type="PROSITE" id="PS51257">
    <property type="entry name" value="PROKAR_LIPOPROTEIN"/>
    <property type="match status" value="1"/>
</dbReference>
<keyword evidence="1" id="KW-0812">Transmembrane</keyword>
<feature type="transmembrane region" description="Helical" evidence="1">
    <location>
        <begin position="12"/>
        <end position="35"/>
    </location>
</feature>
<dbReference type="Proteomes" id="UP001574673">
    <property type="component" value="Unassembled WGS sequence"/>
</dbReference>
<organism evidence="3 4">
    <name type="scientific">Dentiradicibacter hellwigii</name>
    <dbReference type="NCBI Taxonomy" id="3149053"/>
    <lineage>
        <taxon>Bacteria</taxon>
        <taxon>Pseudomonadati</taxon>
        <taxon>Pseudomonadota</taxon>
        <taxon>Betaproteobacteria</taxon>
        <taxon>Rhodocyclales</taxon>
        <taxon>Rhodocyclaceae</taxon>
        <taxon>Dentiradicibacter</taxon>
    </lineage>
</organism>
<dbReference type="SUPFAM" id="SSF52980">
    <property type="entry name" value="Restriction endonuclease-like"/>
    <property type="match status" value="1"/>
</dbReference>
<keyword evidence="3" id="KW-0378">Hydrolase</keyword>
<comment type="caution">
    <text evidence="3">The sequence shown here is derived from an EMBL/GenBank/DDBJ whole genome shotgun (WGS) entry which is preliminary data.</text>
</comment>
<keyword evidence="1" id="KW-0472">Membrane</keyword>
<feature type="transmembrane region" description="Helical" evidence="1">
    <location>
        <begin position="41"/>
        <end position="61"/>
    </location>
</feature>
<evidence type="ECO:0000313" key="3">
    <source>
        <dbReference type="EMBL" id="MFA9949690.1"/>
    </source>
</evidence>
<dbReference type="GO" id="GO:0004519">
    <property type="term" value="F:endonuclease activity"/>
    <property type="evidence" value="ECO:0007669"/>
    <property type="project" value="UniProtKB-KW"/>
</dbReference>
<dbReference type="EMBL" id="JBEUWX010000002">
    <property type="protein sequence ID" value="MFA9949690.1"/>
    <property type="molecule type" value="Genomic_DNA"/>
</dbReference>
<dbReference type="Pfam" id="PF04471">
    <property type="entry name" value="Mrr_cat"/>
    <property type="match status" value="1"/>
</dbReference>
<dbReference type="InterPro" id="IPR007560">
    <property type="entry name" value="Restrct_endonuc_IV_Mrr"/>
</dbReference>
<protein>
    <submittedName>
        <fullName evidence="3">Restriction endonuclease</fullName>
    </submittedName>
</protein>
<evidence type="ECO:0000259" key="2">
    <source>
        <dbReference type="Pfam" id="PF04471"/>
    </source>
</evidence>